<proteinExistence type="predicted"/>
<dbReference type="Proteomes" id="UP001218218">
    <property type="component" value="Unassembled WGS sequence"/>
</dbReference>
<protein>
    <submittedName>
        <fullName evidence="1">Uncharacterized protein</fullName>
    </submittedName>
</protein>
<sequence length="118" mass="13102">YLFQKHSVRSAVFGGTPNSTTAQFDGGIKGSEVADLGTILFELGMAGLKNDTAAPQPLPISASLSLNFRNAIPYTSKKDGILEYVWEQGTKKYQFTREQYNNPQKIWEFVAEEFFGGK</sequence>
<evidence type="ECO:0000313" key="1">
    <source>
        <dbReference type="EMBL" id="KAJ7303007.1"/>
    </source>
</evidence>
<keyword evidence="2" id="KW-1185">Reference proteome</keyword>
<dbReference type="AlphaFoldDB" id="A0AAD6Z1V8"/>
<gene>
    <name evidence="1" type="ORF">DFH08DRAFT_904537</name>
</gene>
<organism evidence="1 2">
    <name type="scientific">Mycena albidolilacea</name>
    <dbReference type="NCBI Taxonomy" id="1033008"/>
    <lineage>
        <taxon>Eukaryota</taxon>
        <taxon>Fungi</taxon>
        <taxon>Dikarya</taxon>
        <taxon>Basidiomycota</taxon>
        <taxon>Agaricomycotina</taxon>
        <taxon>Agaricomycetes</taxon>
        <taxon>Agaricomycetidae</taxon>
        <taxon>Agaricales</taxon>
        <taxon>Marasmiineae</taxon>
        <taxon>Mycenaceae</taxon>
        <taxon>Mycena</taxon>
    </lineage>
</organism>
<reference evidence="1" key="1">
    <citation type="submission" date="2023-03" db="EMBL/GenBank/DDBJ databases">
        <title>Massive genome expansion in bonnet fungi (Mycena s.s.) driven by repeated elements and novel gene families across ecological guilds.</title>
        <authorList>
            <consortium name="Lawrence Berkeley National Laboratory"/>
            <person name="Harder C.B."/>
            <person name="Miyauchi S."/>
            <person name="Viragh M."/>
            <person name="Kuo A."/>
            <person name="Thoen E."/>
            <person name="Andreopoulos B."/>
            <person name="Lu D."/>
            <person name="Skrede I."/>
            <person name="Drula E."/>
            <person name="Henrissat B."/>
            <person name="Morin E."/>
            <person name="Kohler A."/>
            <person name="Barry K."/>
            <person name="LaButti K."/>
            <person name="Morin E."/>
            <person name="Salamov A."/>
            <person name="Lipzen A."/>
            <person name="Mereny Z."/>
            <person name="Hegedus B."/>
            <person name="Baldrian P."/>
            <person name="Stursova M."/>
            <person name="Weitz H."/>
            <person name="Taylor A."/>
            <person name="Grigoriev I.V."/>
            <person name="Nagy L.G."/>
            <person name="Martin F."/>
            <person name="Kauserud H."/>
        </authorList>
    </citation>
    <scope>NUCLEOTIDE SEQUENCE</scope>
    <source>
        <strain evidence="1">CBHHK002</strain>
    </source>
</reference>
<feature type="non-terminal residue" evidence="1">
    <location>
        <position position="118"/>
    </location>
</feature>
<dbReference type="EMBL" id="JARIHO010000109">
    <property type="protein sequence ID" value="KAJ7303007.1"/>
    <property type="molecule type" value="Genomic_DNA"/>
</dbReference>
<name>A0AAD6Z1V8_9AGAR</name>
<evidence type="ECO:0000313" key="2">
    <source>
        <dbReference type="Proteomes" id="UP001218218"/>
    </source>
</evidence>
<comment type="caution">
    <text evidence="1">The sequence shown here is derived from an EMBL/GenBank/DDBJ whole genome shotgun (WGS) entry which is preliminary data.</text>
</comment>
<accession>A0AAD6Z1V8</accession>